<dbReference type="RefSeq" id="XP_017995621.1">
    <property type="nucleotide sequence ID" value="XM_018144937.1"/>
</dbReference>
<evidence type="ECO:0000313" key="5">
    <source>
        <dbReference type="Proteomes" id="UP000038010"/>
    </source>
</evidence>
<evidence type="ECO:0000313" key="4">
    <source>
        <dbReference type="EMBL" id="KPI35658.1"/>
    </source>
</evidence>
<keyword evidence="5" id="KW-1185">Reference proteome</keyword>
<dbReference type="GO" id="GO:0006520">
    <property type="term" value="P:amino acid metabolic process"/>
    <property type="evidence" value="ECO:0007669"/>
    <property type="project" value="UniProtKB-ARBA"/>
</dbReference>
<feature type="compositionally biased region" description="Low complexity" evidence="1">
    <location>
        <begin position="768"/>
        <end position="778"/>
    </location>
</feature>
<evidence type="ECO:0000256" key="2">
    <source>
        <dbReference type="SAM" id="Phobius"/>
    </source>
</evidence>
<name>A0A0N0NIE8_9EURO</name>
<evidence type="ECO:0000259" key="3">
    <source>
        <dbReference type="Pfam" id="PF10000"/>
    </source>
</evidence>
<accession>A0A0N0NIE8</accession>
<dbReference type="PANTHER" id="PTHR39199">
    <property type="entry name" value="BLR5128 PROTEIN"/>
    <property type="match status" value="1"/>
</dbReference>
<comment type="caution">
    <text evidence="4">The sequence shown here is derived from an EMBL/GenBank/DDBJ whole genome shotgun (WGS) entry which is preliminary data.</text>
</comment>
<feature type="compositionally biased region" description="Basic and acidic residues" evidence="1">
    <location>
        <begin position="754"/>
        <end position="767"/>
    </location>
</feature>
<feature type="domain" description="DUF2241" evidence="3">
    <location>
        <begin position="4"/>
        <end position="73"/>
    </location>
</feature>
<feature type="transmembrane region" description="Helical" evidence="2">
    <location>
        <begin position="552"/>
        <end position="570"/>
    </location>
</feature>
<dbReference type="Gene3D" id="3.30.2130.10">
    <property type="entry name" value="VC0802-like"/>
    <property type="match status" value="1"/>
</dbReference>
<dbReference type="Pfam" id="PF10000">
    <property type="entry name" value="ACT_3"/>
    <property type="match status" value="1"/>
</dbReference>
<protein>
    <recommendedName>
        <fullName evidence="3">DUF2241 domain-containing protein</fullName>
    </recommendedName>
</protein>
<keyword evidence="2" id="KW-0472">Membrane</keyword>
<dbReference type="InterPro" id="IPR018717">
    <property type="entry name" value="DUF2241"/>
</dbReference>
<feature type="region of interest" description="Disordered" evidence="1">
    <location>
        <begin position="736"/>
        <end position="805"/>
    </location>
</feature>
<feature type="transmembrane region" description="Helical" evidence="2">
    <location>
        <begin position="661"/>
        <end position="679"/>
    </location>
</feature>
<sequence>MPIGETSLVKLLATLKPTLTTHTFVFVTLAPSSPKLSSLLQSSIMTFRENEGVTLILPEDVAAEHQLHYIYRSRQIILDVHSSLDAVGFMAHIATKLAGEGFSVNPVSAYYHDHLFVKADDAEAVMKVLRRIRRTLAATLKLMGEEYRGGSSVDPLHVMGMCAETQEALLAIGVNLMFDPNVANGSGEADDIIWRKRAKDYRQTLTLNGRLYPFYTVPNTIRMDRSGDDSLEVEARFFSTSTGQFFQAYQYFSPLADDFWDRLTSPHCAAGLHRGDLGLGRRLVTFDLLDATIMSHIRFIQWTRDLGAWKPPEYSNGVPEKETPLVGDLELISDFSKAVRDLVQSSELCVESIELAAKFDDQCRRSFDELKLRSKNRRAVLKNTMEDLKSDMDAFILRGNNLLDKRQATSLKLLTLVASIFLPLTMACSLLSMSTRFNVLGPLLWDWAGIVITLGTIVLIAFRMSLYMQKLKHEPASLRMRRTVEEEFRRAKAKALSTDKKTRAFRQTHLIPWTSRFLFRLTSYLFIAAAIGSFLVGMFADHGNVGLGARSLGFSAAGAVGFLLLGFLVYRLTRWLVVDKLWEAHVRKARERKNNNKRPHESDSNLGSGEASMADVNSSLRNSTDEEAATGSAPFPDQATNNSATDKHDKKESFRRRFAKFFIKSLIIAITRPLTLVVLPGISMVISFFFGPLILKVLIHVALKLIQLAIPDDRNSSLWNIGIDLVLRGIRREYGNPDEPLFDETDDEGGSNGGEERRGRSSADRGPESTSRSRSGGRQQDTAVAQNGPETVQAEKTTARPASTWSPAQVYYSNAAQSSTDIRRTITNASLQPRPPARAQTGPLTGATIDSRELGKVNTSLNALLMQRGRHPL</sequence>
<feature type="compositionally biased region" description="Polar residues" evidence="1">
    <location>
        <begin position="779"/>
        <end position="805"/>
    </location>
</feature>
<feature type="region of interest" description="Disordered" evidence="1">
    <location>
        <begin position="626"/>
        <end position="651"/>
    </location>
</feature>
<dbReference type="AlphaFoldDB" id="A0A0N0NIE8"/>
<dbReference type="InterPro" id="IPR045865">
    <property type="entry name" value="ACT-like_dom_sf"/>
</dbReference>
<dbReference type="OrthoDB" id="10064407at2759"/>
<dbReference type="STRING" id="1664694.A0A0N0NIE8"/>
<dbReference type="Proteomes" id="UP000038010">
    <property type="component" value="Unassembled WGS sequence"/>
</dbReference>
<gene>
    <name evidence="4" type="ORF">AB675_4775</name>
</gene>
<feature type="compositionally biased region" description="Basic and acidic residues" evidence="1">
    <location>
        <begin position="591"/>
        <end position="603"/>
    </location>
</feature>
<dbReference type="GeneID" id="28736816"/>
<dbReference type="SUPFAM" id="SSF55021">
    <property type="entry name" value="ACT-like"/>
    <property type="match status" value="2"/>
</dbReference>
<dbReference type="GO" id="GO:0046394">
    <property type="term" value="P:carboxylic acid biosynthetic process"/>
    <property type="evidence" value="ECO:0007669"/>
    <property type="project" value="UniProtKB-ARBA"/>
</dbReference>
<proteinExistence type="predicted"/>
<dbReference type="PANTHER" id="PTHR39199:SF1">
    <property type="entry name" value="BLR5128 PROTEIN"/>
    <property type="match status" value="1"/>
</dbReference>
<feature type="transmembrane region" description="Helical" evidence="2">
    <location>
        <begin position="444"/>
        <end position="462"/>
    </location>
</feature>
<keyword evidence="2" id="KW-1133">Transmembrane helix</keyword>
<feature type="transmembrane region" description="Helical" evidence="2">
    <location>
        <begin position="413"/>
        <end position="432"/>
    </location>
</feature>
<dbReference type="VEuPathDB" id="FungiDB:AB675_4775"/>
<feature type="transmembrane region" description="Helical" evidence="2">
    <location>
        <begin position="517"/>
        <end position="540"/>
    </location>
</feature>
<feature type="compositionally biased region" description="Acidic residues" evidence="1">
    <location>
        <begin position="740"/>
        <end position="749"/>
    </location>
</feature>
<evidence type="ECO:0000256" key="1">
    <source>
        <dbReference type="SAM" id="MobiDB-lite"/>
    </source>
</evidence>
<reference evidence="4 5" key="1">
    <citation type="submission" date="2015-06" db="EMBL/GenBank/DDBJ databases">
        <title>Draft genome of the ant-associated black yeast Phialophora attae CBS 131958.</title>
        <authorList>
            <person name="Moreno L.F."/>
            <person name="Stielow B.J."/>
            <person name="de Hoog S."/>
            <person name="Vicente V.A."/>
            <person name="Weiss V.A."/>
            <person name="de Vries M."/>
            <person name="Cruz L.M."/>
            <person name="Souza E.M."/>
        </authorList>
    </citation>
    <scope>NUCLEOTIDE SEQUENCE [LARGE SCALE GENOMIC DNA]</scope>
    <source>
        <strain evidence="4 5">CBS 131958</strain>
    </source>
</reference>
<dbReference type="EMBL" id="LFJN01000038">
    <property type="protein sequence ID" value="KPI35658.1"/>
    <property type="molecule type" value="Genomic_DNA"/>
</dbReference>
<dbReference type="Gene3D" id="1.20.58.340">
    <property type="entry name" value="Magnesium transport protein CorA, transmembrane region"/>
    <property type="match status" value="1"/>
</dbReference>
<keyword evidence="2" id="KW-0812">Transmembrane</keyword>
<organism evidence="4 5">
    <name type="scientific">Cyphellophora attinorum</name>
    <dbReference type="NCBI Taxonomy" id="1664694"/>
    <lineage>
        <taxon>Eukaryota</taxon>
        <taxon>Fungi</taxon>
        <taxon>Dikarya</taxon>
        <taxon>Ascomycota</taxon>
        <taxon>Pezizomycotina</taxon>
        <taxon>Eurotiomycetes</taxon>
        <taxon>Chaetothyriomycetidae</taxon>
        <taxon>Chaetothyriales</taxon>
        <taxon>Cyphellophoraceae</taxon>
        <taxon>Cyphellophora</taxon>
    </lineage>
</organism>
<feature type="region of interest" description="Disordered" evidence="1">
    <location>
        <begin position="591"/>
        <end position="612"/>
    </location>
</feature>